<organism evidence="1 2">
    <name type="scientific">Massarina eburnea CBS 473.64</name>
    <dbReference type="NCBI Taxonomy" id="1395130"/>
    <lineage>
        <taxon>Eukaryota</taxon>
        <taxon>Fungi</taxon>
        <taxon>Dikarya</taxon>
        <taxon>Ascomycota</taxon>
        <taxon>Pezizomycotina</taxon>
        <taxon>Dothideomycetes</taxon>
        <taxon>Pleosporomycetidae</taxon>
        <taxon>Pleosporales</taxon>
        <taxon>Massarineae</taxon>
        <taxon>Massarinaceae</taxon>
        <taxon>Massarina</taxon>
    </lineage>
</organism>
<reference evidence="1" key="1">
    <citation type="journal article" date="2020" name="Stud. Mycol.">
        <title>101 Dothideomycetes genomes: a test case for predicting lifestyles and emergence of pathogens.</title>
        <authorList>
            <person name="Haridas S."/>
            <person name="Albert R."/>
            <person name="Binder M."/>
            <person name="Bloem J."/>
            <person name="Labutti K."/>
            <person name="Salamov A."/>
            <person name="Andreopoulos B."/>
            <person name="Baker S."/>
            <person name="Barry K."/>
            <person name="Bills G."/>
            <person name="Bluhm B."/>
            <person name="Cannon C."/>
            <person name="Castanera R."/>
            <person name="Culley D."/>
            <person name="Daum C."/>
            <person name="Ezra D."/>
            <person name="Gonzalez J."/>
            <person name="Henrissat B."/>
            <person name="Kuo A."/>
            <person name="Liang C."/>
            <person name="Lipzen A."/>
            <person name="Lutzoni F."/>
            <person name="Magnuson J."/>
            <person name="Mondo S."/>
            <person name="Nolan M."/>
            <person name="Ohm R."/>
            <person name="Pangilinan J."/>
            <person name="Park H.-J."/>
            <person name="Ramirez L."/>
            <person name="Alfaro M."/>
            <person name="Sun H."/>
            <person name="Tritt A."/>
            <person name="Yoshinaga Y."/>
            <person name="Zwiers L.-H."/>
            <person name="Turgeon B."/>
            <person name="Goodwin S."/>
            <person name="Spatafora J."/>
            <person name="Crous P."/>
            <person name="Grigoriev I."/>
        </authorList>
    </citation>
    <scope>NUCLEOTIDE SEQUENCE</scope>
    <source>
        <strain evidence="1">CBS 473.64</strain>
    </source>
</reference>
<sequence>MAEMEEHVGAITTYGADVECELTKVVAWAAELREHMRKSEVTYQQDETMFFRLQVAIGENDRKIQELERCTKGYTLSDVYARHAQQGFDVGRRIEFTSNVVAGYRLRVDEESKGIEAFNDVDGLTAAVKVLKSHQNKVQDSARAQFQSITESNKAAHEVYSDIEEACRVKYIEYLRPKQLAYYFAGMIASACPCKAKPNPEYNFPEDSILHPTHIAKEIGTMAANEKFKSLMCLLYRADRQLSGNGFDLSFTGPYTAAF</sequence>
<dbReference type="Proteomes" id="UP000799753">
    <property type="component" value="Unassembled WGS sequence"/>
</dbReference>
<accession>A0A6A6RQ89</accession>
<dbReference type="EMBL" id="MU006792">
    <property type="protein sequence ID" value="KAF2637759.1"/>
    <property type="molecule type" value="Genomic_DNA"/>
</dbReference>
<dbReference type="AlphaFoldDB" id="A0A6A6RQ89"/>
<protein>
    <submittedName>
        <fullName evidence="1">Uncharacterized protein</fullName>
    </submittedName>
</protein>
<proteinExistence type="predicted"/>
<name>A0A6A6RQ89_9PLEO</name>
<evidence type="ECO:0000313" key="2">
    <source>
        <dbReference type="Proteomes" id="UP000799753"/>
    </source>
</evidence>
<gene>
    <name evidence="1" type="ORF">P280DRAFT_96137</name>
</gene>
<keyword evidence="2" id="KW-1185">Reference proteome</keyword>
<evidence type="ECO:0000313" key="1">
    <source>
        <dbReference type="EMBL" id="KAF2637759.1"/>
    </source>
</evidence>